<dbReference type="AlphaFoldDB" id="A0A086T860"/>
<proteinExistence type="predicted"/>
<feature type="compositionally biased region" description="Basic and acidic residues" evidence="1">
    <location>
        <begin position="28"/>
        <end position="38"/>
    </location>
</feature>
<feature type="region of interest" description="Disordered" evidence="1">
    <location>
        <begin position="1"/>
        <end position="105"/>
    </location>
</feature>
<dbReference type="EMBL" id="JPKY01000030">
    <property type="protein sequence ID" value="KFH45542.1"/>
    <property type="molecule type" value="Genomic_DNA"/>
</dbReference>
<accession>A0A086T860</accession>
<gene>
    <name evidence="2" type="ORF">ACRE_035910</name>
</gene>
<dbReference type="Proteomes" id="UP000029964">
    <property type="component" value="Unassembled WGS sequence"/>
</dbReference>
<organism evidence="2 3">
    <name type="scientific">Hapsidospora chrysogenum (strain ATCC 11550 / CBS 779.69 / DSM 880 / IAM 14645 / JCM 23072 / IMI 49137)</name>
    <name type="common">Acremonium chrysogenum</name>
    <dbReference type="NCBI Taxonomy" id="857340"/>
    <lineage>
        <taxon>Eukaryota</taxon>
        <taxon>Fungi</taxon>
        <taxon>Dikarya</taxon>
        <taxon>Ascomycota</taxon>
        <taxon>Pezizomycotina</taxon>
        <taxon>Sordariomycetes</taxon>
        <taxon>Hypocreomycetidae</taxon>
        <taxon>Hypocreales</taxon>
        <taxon>Bionectriaceae</taxon>
        <taxon>Hapsidospora</taxon>
    </lineage>
</organism>
<feature type="compositionally biased region" description="Basic residues" evidence="1">
    <location>
        <begin position="45"/>
        <end position="55"/>
    </location>
</feature>
<comment type="caution">
    <text evidence="2">The sequence shown here is derived from an EMBL/GenBank/DDBJ whole genome shotgun (WGS) entry which is preliminary data.</text>
</comment>
<feature type="region of interest" description="Disordered" evidence="1">
    <location>
        <begin position="149"/>
        <end position="178"/>
    </location>
</feature>
<evidence type="ECO:0000256" key="1">
    <source>
        <dbReference type="SAM" id="MobiDB-lite"/>
    </source>
</evidence>
<reference evidence="3" key="1">
    <citation type="journal article" date="2014" name="Genome Announc.">
        <title>Genome sequence and annotation of Acremonium chrysogenum, producer of the beta-lactam antibiotic cephalosporin C.</title>
        <authorList>
            <person name="Terfehr D."/>
            <person name="Dahlmann T.A."/>
            <person name="Specht T."/>
            <person name="Zadra I."/>
            <person name="Kuernsteiner H."/>
            <person name="Kueck U."/>
        </authorList>
    </citation>
    <scope>NUCLEOTIDE SEQUENCE [LARGE SCALE GENOMIC DNA]</scope>
    <source>
        <strain evidence="3">ATCC 11550 / CBS 779.69 / DSM 880 / IAM 14645 / JCM 23072 / IMI 49137</strain>
    </source>
</reference>
<feature type="compositionally biased region" description="Low complexity" evidence="1">
    <location>
        <begin position="64"/>
        <end position="77"/>
    </location>
</feature>
<protein>
    <submittedName>
        <fullName evidence="2">Uncharacterized protein</fullName>
    </submittedName>
</protein>
<sequence length="178" mass="19185">MPFFGSTRHAEPVPEPEPEPAPRKGLFHRREPEPEPAVHPDAAPAKKHGLFHRRSSSPSPPPAGRHSTSSASSAGVGHAHGHSTLQKGGRAGSILSRFSRDGDVDPSIVAAREQVMGAEAAEVEADRALDAARQRVREAKEHVRRLEAEAAEDARRARIKQVQAREVSKRGQGLGRHG</sequence>
<evidence type="ECO:0000313" key="3">
    <source>
        <dbReference type="Proteomes" id="UP000029964"/>
    </source>
</evidence>
<dbReference type="HOGENOM" id="CLU_116414_1_0_1"/>
<dbReference type="OrthoDB" id="3211582at2759"/>
<keyword evidence="3" id="KW-1185">Reference proteome</keyword>
<evidence type="ECO:0000313" key="2">
    <source>
        <dbReference type="EMBL" id="KFH45542.1"/>
    </source>
</evidence>
<name>A0A086T860_HAPC1</name>